<organism evidence="1">
    <name type="scientific">marine sediment metagenome</name>
    <dbReference type="NCBI Taxonomy" id="412755"/>
    <lineage>
        <taxon>unclassified sequences</taxon>
        <taxon>metagenomes</taxon>
        <taxon>ecological metagenomes</taxon>
    </lineage>
</organism>
<sequence>MSSQSVSIESIKVQITEGRIVWVPKVQPGQDKGPQTDAGDALLYCYLAPEWQRPTTSTKDTGGE</sequence>
<proteinExistence type="predicted"/>
<reference evidence="1" key="1">
    <citation type="journal article" date="2015" name="Nature">
        <title>Complex archaea that bridge the gap between prokaryotes and eukaryotes.</title>
        <authorList>
            <person name="Spang A."/>
            <person name="Saw J.H."/>
            <person name="Jorgensen S.L."/>
            <person name="Zaremba-Niedzwiedzka K."/>
            <person name="Martijn J."/>
            <person name="Lind A.E."/>
            <person name="van Eijk R."/>
            <person name="Schleper C."/>
            <person name="Guy L."/>
            <person name="Ettema T.J."/>
        </authorList>
    </citation>
    <scope>NUCLEOTIDE SEQUENCE</scope>
</reference>
<dbReference type="EMBL" id="LAZR01003578">
    <property type="protein sequence ID" value="KKN16825.1"/>
    <property type="molecule type" value="Genomic_DNA"/>
</dbReference>
<name>A0A0F9NBH0_9ZZZZ</name>
<accession>A0A0F9NBH0</accession>
<gene>
    <name evidence="1" type="ORF">LCGC14_0972100</name>
</gene>
<evidence type="ECO:0000313" key="1">
    <source>
        <dbReference type="EMBL" id="KKN16825.1"/>
    </source>
</evidence>
<protein>
    <submittedName>
        <fullName evidence="1">Uncharacterized protein</fullName>
    </submittedName>
</protein>
<dbReference type="AlphaFoldDB" id="A0A0F9NBH0"/>
<comment type="caution">
    <text evidence="1">The sequence shown here is derived from an EMBL/GenBank/DDBJ whole genome shotgun (WGS) entry which is preliminary data.</text>
</comment>